<evidence type="ECO:0000256" key="7">
    <source>
        <dbReference type="ARBA" id="ARBA00070053"/>
    </source>
</evidence>
<dbReference type="Gene3D" id="3.40.50.1860">
    <property type="match status" value="2"/>
</dbReference>
<dbReference type="GO" id="GO:0009252">
    <property type="term" value="P:peptidoglycan biosynthetic process"/>
    <property type="evidence" value="ECO:0007669"/>
    <property type="project" value="UniProtKB-UniRule"/>
</dbReference>
<feature type="binding site" evidence="8">
    <location>
        <begin position="57"/>
        <end position="58"/>
    </location>
    <ligand>
        <name>substrate</name>
    </ligand>
</feature>
<dbReference type="PANTHER" id="PTHR21198">
    <property type="entry name" value="GLUTAMATE RACEMASE"/>
    <property type="match status" value="1"/>
</dbReference>
<feature type="binding site" evidence="8">
    <location>
        <begin position="25"/>
        <end position="26"/>
    </location>
    <ligand>
        <name>substrate</name>
    </ligand>
</feature>
<dbReference type="PROSITE" id="PS00924">
    <property type="entry name" value="ASP_GLU_RACEMASE_2"/>
    <property type="match status" value="1"/>
</dbReference>
<dbReference type="InterPro" id="IPR015942">
    <property type="entry name" value="Asp/Glu/hydantoin_racemase"/>
</dbReference>
<dbReference type="Pfam" id="PF01177">
    <property type="entry name" value="Asp_Glu_race"/>
    <property type="match status" value="1"/>
</dbReference>
<evidence type="ECO:0000256" key="3">
    <source>
        <dbReference type="ARBA" id="ARBA00022960"/>
    </source>
</evidence>
<dbReference type="GO" id="GO:0008881">
    <property type="term" value="F:glutamate racemase activity"/>
    <property type="evidence" value="ECO:0007669"/>
    <property type="project" value="UniProtKB-UniRule"/>
</dbReference>
<protein>
    <recommendedName>
        <fullName evidence="7 8">Glutamate racemase</fullName>
        <ecNumber evidence="2 8">5.1.1.3</ecNumber>
    </recommendedName>
</protein>
<keyword evidence="3 8" id="KW-0133">Cell shape</keyword>
<evidence type="ECO:0000256" key="8">
    <source>
        <dbReference type="HAMAP-Rule" id="MF_00258"/>
    </source>
</evidence>
<evidence type="ECO:0000313" key="9">
    <source>
        <dbReference type="EMBL" id="HDM89689.1"/>
    </source>
</evidence>
<dbReference type="PANTHER" id="PTHR21198:SF2">
    <property type="entry name" value="GLUTAMATE RACEMASE"/>
    <property type="match status" value="1"/>
</dbReference>
<comment type="caution">
    <text evidence="9">The sequence shown here is derived from an EMBL/GenBank/DDBJ whole genome shotgun (WGS) entry which is preliminary data.</text>
</comment>
<accession>A0A7C1BCZ7</accession>
<organism evidence="9">
    <name type="scientific">candidate division WOR-3 bacterium</name>
    <dbReference type="NCBI Taxonomy" id="2052148"/>
    <lineage>
        <taxon>Bacteria</taxon>
        <taxon>Bacteria division WOR-3</taxon>
    </lineage>
</organism>
<feature type="active site" description="Proton donor/acceptor" evidence="8">
    <location>
        <position position="88"/>
    </location>
</feature>
<dbReference type="UniPathway" id="UPA00219"/>
<evidence type="ECO:0000256" key="1">
    <source>
        <dbReference type="ARBA" id="ARBA00001602"/>
    </source>
</evidence>
<comment type="similarity">
    <text evidence="8">Belongs to the aspartate/glutamate racemases family.</text>
</comment>
<dbReference type="AlphaFoldDB" id="A0A7C1BCZ7"/>
<dbReference type="GO" id="GO:0008360">
    <property type="term" value="P:regulation of cell shape"/>
    <property type="evidence" value="ECO:0007669"/>
    <property type="project" value="UniProtKB-KW"/>
</dbReference>
<dbReference type="InterPro" id="IPR004391">
    <property type="entry name" value="Glu_race"/>
</dbReference>
<dbReference type="FunFam" id="3.40.50.1860:FF:000002">
    <property type="entry name" value="Glutamate racemase"/>
    <property type="match status" value="1"/>
</dbReference>
<comment type="catalytic activity">
    <reaction evidence="1 8">
        <text>L-glutamate = D-glutamate</text>
        <dbReference type="Rhea" id="RHEA:12813"/>
        <dbReference type="ChEBI" id="CHEBI:29985"/>
        <dbReference type="ChEBI" id="CHEBI:29986"/>
        <dbReference type="EC" id="5.1.1.3"/>
    </reaction>
</comment>
<reference evidence="9" key="1">
    <citation type="journal article" date="2020" name="mSystems">
        <title>Genome- and Community-Level Interaction Insights into Carbon Utilization and Element Cycling Functions of Hydrothermarchaeota in Hydrothermal Sediment.</title>
        <authorList>
            <person name="Zhou Z."/>
            <person name="Liu Y."/>
            <person name="Xu W."/>
            <person name="Pan J."/>
            <person name="Luo Z.H."/>
            <person name="Li M."/>
        </authorList>
    </citation>
    <scope>NUCLEOTIDE SEQUENCE [LARGE SCALE GENOMIC DNA]</scope>
    <source>
        <strain evidence="9">HyVt-237</strain>
    </source>
</reference>
<feature type="binding site" evidence="8">
    <location>
        <begin position="199"/>
        <end position="200"/>
    </location>
    <ligand>
        <name>substrate</name>
    </ligand>
</feature>
<comment type="pathway">
    <text evidence="8">Cell wall biogenesis; peptidoglycan biosynthesis.</text>
</comment>
<dbReference type="InterPro" id="IPR033134">
    <property type="entry name" value="Asp/Glu_racemase_AS_2"/>
</dbReference>
<proteinExistence type="inferred from homology"/>
<dbReference type="InterPro" id="IPR001920">
    <property type="entry name" value="Asp/Glu_race"/>
</dbReference>
<feature type="binding site" evidence="8">
    <location>
        <begin position="89"/>
        <end position="90"/>
    </location>
    <ligand>
        <name>substrate</name>
    </ligand>
</feature>
<evidence type="ECO:0000256" key="6">
    <source>
        <dbReference type="ARBA" id="ARBA00023316"/>
    </source>
</evidence>
<sequence length="280" mass="31362">MGSTAESRSSKRNTSEADRPIGVFDSGIGGLTAVRELRRVLPAEDIIYLGDTARVPYGTKSEETIKRFAEQDVDFLRRFDIKLIVVACNTVSSVAIEHLRAKYRDLPILGVLEPGVEEACRTAESGRIGVIGTIATIESRRHVREIKKRGDFQVLCRPCPLFVPLAEEGLVTGQIPELVAHMYLDELRGKVDSLILGCTHYPLLTETISRVMGPGVKLINVSHEVARKAREYLGEKGFLREKGRGNLRVYLTDIPPHYEELIYRFLGEKPESVEKVELEF</sequence>
<name>A0A7C1BCZ7_UNCW3</name>
<evidence type="ECO:0000256" key="2">
    <source>
        <dbReference type="ARBA" id="ARBA00013090"/>
    </source>
</evidence>
<evidence type="ECO:0000256" key="5">
    <source>
        <dbReference type="ARBA" id="ARBA00023235"/>
    </source>
</evidence>
<feature type="active site" description="Proton donor/acceptor" evidence="8">
    <location>
        <position position="198"/>
    </location>
</feature>
<dbReference type="NCBIfam" id="TIGR00067">
    <property type="entry name" value="glut_race"/>
    <property type="match status" value="1"/>
</dbReference>
<keyword evidence="6 8" id="KW-0961">Cell wall biogenesis/degradation</keyword>
<keyword evidence="5 8" id="KW-0413">Isomerase</keyword>
<evidence type="ECO:0000256" key="4">
    <source>
        <dbReference type="ARBA" id="ARBA00022984"/>
    </source>
</evidence>
<dbReference type="HAMAP" id="MF_00258">
    <property type="entry name" value="Glu_racemase"/>
    <property type="match status" value="1"/>
</dbReference>
<dbReference type="GO" id="GO:0071555">
    <property type="term" value="P:cell wall organization"/>
    <property type="evidence" value="ECO:0007669"/>
    <property type="project" value="UniProtKB-KW"/>
</dbReference>
<keyword evidence="4 8" id="KW-0573">Peptidoglycan synthesis</keyword>
<comment type="function">
    <text evidence="8">Provides the (R)-glutamate required for cell wall biosynthesis.</text>
</comment>
<dbReference type="EMBL" id="DRBW01000022">
    <property type="protein sequence ID" value="HDM89689.1"/>
    <property type="molecule type" value="Genomic_DNA"/>
</dbReference>
<dbReference type="SUPFAM" id="SSF53681">
    <property type="entry name" value="Aspartate/glutamate racemase"/>
    <property type="match status" value="2"/>
</dbReference>
<gene>
    <name evidence="8" type="primary">murI</name>
    <name evidence="9" type="ORF">ENG67_00585</name>
</gene>
<dbReference type="EC" id="5.1.1.3" evidence="2 8"/>
<dbReference type="Proteomes" id="UP000885931">
    <property type="component" value="Unassembled WGS sequence"/>
</dbReference>